<feature type="transmembrane region" description="Helical" evidence="6">
    <location>
        <begin position="666"/>
        <end position="686"/>
    </location>
</feature>
<comment type="subcellular location">
    <subcellularLocation>
        <location evidence="1">Membrane</location>
        <topology evidence="1">Multi-pass membrane protein</topology>
    </subcellularLocation>
</comment>
<keyword evidence="2 6" id="KW-0812">Transmembrane</keyword>
<feature type="compositionally biased region" description="Basic residues" evidence="5">
    <location>
        <begin position="82"/>
        <end position="94"/>
    </location>
</feature>
<accession>A0A5C8HZH7</accession>
<evidence type="ECO:0000256" key="3">
    <source>
        <dbReference type="ARBA" id="ARBA00022989"/>
    </source>
</evidence>
<dbReference type="Proteomes" id="UP000321034">
    <property type="component" value="Unassembled WGS sequence"/>
</dbReference>
<comment type="caution">
    <text evidence="8">The sequence shown here is derived from an EMBL/GenBank/DDBJ whole genome shotgun (WGS) entry which is preliminary data.</text>
</comment>
<evidence type="ECO:0000313" key="9">
    <source>
        <dbReference type="Proteomes" id="UP000321034"/>
    </source>
</evidence>
<name>A0A5C8HZH7_9MICO</name>
<protein>
    <submittedName>
        <fullName evidence="8">ABC transporter permease</fullName>
    </submittedName>
</protein>
<feature type="compositionally biased region" description="Basic residues" evidence="5">
    <location>
        <begin position="212"/>
        <end position="223"/>
    </location>
</feature>
<dbReference type="OrthoDB" id="3268959at2"/>
<feature type="transmembrane region" description="Helical" evidence="6">
    <location>
        <begin position="698"/>
        <end position="716"/>
    </location>
</feature>
<dbReference type="GO" id="GO:0140359">
    <property type="term" value="F:ABC-type transporter activity"/>
    <property type="evidence" value="ECO:0007669"/>
    <property type="project" value="InterPro"/>
</dbReference>
<feature type="compositionally biased region" description="Basic and acidic residues" evidence="5">
    <location>
        <begin position="95"/>
        <end position="122"/>
    </location>
</feature>
<reference evidence="8 9" key="1">
    <citation type="submission" date="2019-08" db="EMBL/GenBank/DDBJ databases">
        <authorList>
            <person name="Dong K."/>
        </authorList>
    </citation>
    <scope>NUCLEOTIDE SEQUENCE [LARGE SCALE GENOMIC DNA]</scope>
    <source>
        <strain evidence="8 9">JCM14558</strain>
    </source>
</reference>
<keyword evidence="4 6" id="KW-0472">Membrane</keyword>
<evidence type="ECO:0000256" key="5">
    <source>
        <dbReference type="SAM" id="MobiDB-lite"/>
    </source>
</evidence>
<feature type="transmembrane region" description="Helical" evidence="6">
    <location>
        <begin position="397"/>
        <end position="418"/>
    </location>
</feature>
<evidence type="ECO:0000256" key="4">
    <source>
        <dbReference type="ARBA" id="ARBA00023136"/>
    </source>
</evidence>
<feature type="compositionally biased region" description="Basic residues" evidence="5">
    <location>
        <begin position="123"/>
        <end position="139"/>
    </location>
</feature>
<dbReference type="GO" id="GO:0016020">
    <property type="term" value="C:membrane"/>
    <property type="evidence" value="ECO:0007669"/>
    <property type="project" value="UniProtKB-SubCell"/>
</dbReference>
<feature type="transmembrane region" description="Helical" evidence="6">
    <location>
        <begin position="638"/>
        <end position="659"/>
    </location>
</feature>
<feature type="compositionally biased region" description="Basic residues" evidence="5">
    <location>
        <begin position="230"/>
        <end position="328"/>
    </location>
</feature>
<keyword evidence="9" id="KW-1185">Reference proteome</keyword>
<evidence type="ECO:0000259" key="7">
    <source>
        <dbReference type="Pfam" id="PF12698"/>
    </source>
</evidence>
<sequence length="735" mass="81671">MDEHTAPRRHRRAPPRRGPSERVRHRLTALPRQGERPNPPGGGCRAEAACVTSFSGARHGCRRRRRRSRARTDRHHQELRRSPRARRRDVHRHPRTPDGLRRRERRRQDHDHAHRAGRAREGRRSRRPRRFARHRRRPPPLRLHAGGARALSEDARRRAHRLPRPTPRFRKGRGDHGRRVAARSSGPVGAPARQRGDALARQSAARADRRSSRARPRGAHPRRAVLGPRPARRRRRRGRSAGACRRRHRRALLFAPARRRRASLRRPRDHRRRHRASRRGSRRAPRRARRAPFRARLRGRRRVDPRRARGHRRRLRRGLRPFRRRRDRRPAGAASRGRARRRRQFRPAASDPRPDLQGGHPVSTSAPANTRRSKPGELQSVWLVAEREIGSKLRSKSFIISSAFLLIVALAAVIWGGIAANNAGDDRIAIAVTSQTQSDVSGINGFDVTVADSADAATALVQDGTVEAALVPDASGGAFSYKVVADDSSPSDVLGLLAQTPSVELLNPAEAVNGALRYLVAIGFGIVFFAAATTFGATISQSVVEEKQTRVVEILISAIPVRSLLAGKVIGNTVLAMGQIIGLAVISIVGLAVTGQSELLSGLGAPLVWFAVFFLFGFVLLAALFAAAGAMVSRQEDIGSTTTPLMLLVMAPYFLVIFFNDNPVVLAVMSYVPFSAPVGMPLRLYLGDAQWWEPPLSLVILLATCAAAIWVGARIYQNTLLRMGARVKLTEALRS</sequence>
<feature type="domain" description="ABC-2 type transporter transmembrane" evidence="7">
    <location>
        <begin position="396"/>
        <end position="713"/>
    </location>
</feature>
<dbReference type="PANTHER" id="PTHR43471">
    <property type="entry name" value="ABC TRANSPORTER PERMEASE"/>
    <property type="match status" value="1"/>
</dbReference>
<feature type="region of interest" description="Disordered" evidence="5">
    <location>
        <begin position="1"/>
        <end position="375"/>
    </location>
</feature>
<evidence type="ECO:0000256" key="2">
    <source>
        <dbReference type="ARBA" id="ARBA00022692"/>
    </source>
</evidence>
<evidence type="ECO:0000256" key="6">
    <source>
        <dbReference type="SAM" id="Phobius"/>
    </source>
</evidence>
<keyword evidence="3 6" id="KW-1133">Transmembrane helix</keyword>
<dbReference type="PANTHER" id="PTHR43471:SF3">
    <property type="entry name" value="ABC TRANSPORTER PERMEASE PROTEIN NATB"/>
    <property type="match status" value="1"/>
</dbReference>
<organism evidence="8 9">
    <name type="scientific">Microbacterium hatanonis</name>
    <dbReference type="NCBI Taxonomy" id="404366"/>
    <lineage>
        <taxon>Bacteria</taxon>
        <taxon>Bacillati</taxon>
        <taxon>Actinomycetota</taxon>
        <taxon>Actinomycetes</taxon>
        <taxon>Micrococcales</taxon>
        <taxon>Microbacteriaceae</taxon>
        <taxon>Microbacterium</taxon>
    </lineage>
</organism>
<feature type="transmembrane region" description="Helical" evidence="6">
    <location>
        <begin position="576"/>
        <end position="595"/>
    </location>
</feature>
<dbReference type="InterPro" id="IPR013525">
    <property type="entry name" value="ABC2_TM"/>
</dbReference>
<dbReference type="AlphaFoldDB" id="A0A5C8HZH7"/>
<evidence type="ECO:0000313" key="8">
    <source>
        <dbReference type="EMBL" id="TXK10505.1"/>
    </source>
</evidence>
<feature type="compositionally biased region" description="Basic residues" evidence="5">
    <location>
        <begin position="157"/>
        <end position="171"/>
    </location>
</feature>
<feature type="transmembrane region" description="Helical" evidence="6">
    <location>
        <begin position="515"/>
        <end position="539"/>
    </location>
</feature>
<dbReference type="EMBL" id="VRSV01000002">
    <property type="protein sequence ID" value="TXK10505.1"/>
    <property type="molecule type" value="Genomic_DNA"/>
</dbReference>
<gene>
    <name evidence="8" type="ORF">FVP77_12895</name>
</gene>
<evidence type="ECO:0000256" key="1">
    <source>
        <dbReference type="ARBA" id="ARBA00004141"/>
    </source>
</evidence>
<dbReference type="Pfam" id="PF12698">
    <property type="entry name" value="ABC2_membrane_3"/>
    <property type="match status" value="1"/>
</dbReference>
<feature type="transmembrane region" description="Helical" evidence="6">
    <location>
        <begin position="607"/>
        <end position="632"/>
    </location>
</feature>
<feature type="compositionally biased region" description="Basic residues" evidence="5">
    <location>
        <begin position="59"/>
        <end position="74"/>
    </location>
</feature>
<proteinExistence type="predicted"/>